<keyword evidence="2" id="KW-1003">Cell membrane</keyword>
<feature type="transmembrane region" description="Helical" evidence="10">
    <location>
        <begin position="240"/>
        <end position="259"/>
    </location>
</feature>
<organism evidence="12 13">
    <name type="scientific">Microcaecilia unicolor</name>
    <dbReference type="NCBI Taxonomy" id="1415580"/>
    <lineage>
        <taxon>Eukaryota</taxon>
        <taxon>Metazoa</taxon>
        <taxon>Chordata</taxon>
        <taxon>Craniata</taxon>
        <taxon>Vertebrata</taxon>
        <taxon>Euteleostomi</taxon>
        <taxon>Amphibia</taxon>
        <taxon>Gymnophiona</taxon>
        <taxon>Siphonopidae</taxon>
        <taxon>Microcaecilia</taxon>
    </lineage>
</organism>
<dbReference type="KEGG" id="muo:115482103"/>
<evidence type="ECO:0000256" key="6">
    <source>
        <dbReference type="ARBA" id="ARBA00023136"/>
    </source>
</evidence>
<feature type="transmembrane region" description="Helical" evidence="10">
    <location>
        <begin position="20"/>
        <end position="41"/>
    </location>
</feature>
<dbReference type="GeneID" id="115482103"/>
<keyword evidence="7 9" id="KW-0675">Receptor</keyword>
<evidence type="ECO:0000256" key="8">
    <source>
        <dbReference type="ARBA" id="ARBA00023224"/>
    </source>
</evidence>
<feature type="transmembrane region" description="Helical" evidence="10">
    <location>
        <begin position="99"/>
        <end position="123"/>
    </location>
</feature>
<keyword evidence="5 9" id="KW-0297">G-protein coupled receptor</keyword>
<reference evidence="13" key="1">
    <citation type="submission" date="2025-08" db="UniProtKB">
        <authorList>
            <consortium name="RefSeq"/>
        </authorList>
    </citation>
    <scope>IDENTIFICATION</scope>
</reference>
<dbReference type="AlphaFoldDB" id="A0A6P7ZV91"/>
<evidence type="ECO:0000313" key="12">
    <source>
        <dbReference type="Proteomes" id="UP000515156"/>
    </source>
</evidence>
<comment type="subcellular location">
    <subcellularLocation>
        <location evidence="1">Cell membrane</location>
        <topology evidence="1">Multi-pass membrane protein</topology>
    </subcellularLocation>
</comment>
<accession>A0A6P7ZV91</accession>
<evidence type="ECO:0000259" key="11">
    <source>
        <dbReference type="PROSITE" id="PS50262"/>
    </source>
</evidence>
<name>A0A6P7ZV91_9AMPH</name>
<protein>
    <submittedName>
        <fullName evidence="13">Probable G-protein coupled receptor 139</fullName>
    </submittedName>
</protein>
<feature type="transmembrane region" description="Helical" evidence="10">
    <location>
        <begin position="185"/>
        <end position="208"/>
    </location>
</feature>
<evidence type="ECO:0000256" key="4">
    <source>
        <dbReference type="ARBA" id="ARBA00022989"/>
    </source>
</evidence>
<dbReference type="PROSITE" id="PS50262">
    <property type="entry name" value="G_PROTEIN_RECEP_F1_2"/>
    <property type="match status" value="1"/>
</dbReference>
<comment type="similarity">
    <text evidence="9">Belongs to the G-protein coupled receptor 1 family.</text>
</comment>
<dbReference type="SUPFAM" id="SSF81321">
    <property type="entry name" value="Family A G protein-coupled receptor-like"/>
    <property type="match status" value="1"/>
</dbReference>
<evidence type="ECO:0000256" key="3">
    <source>
        <dbReference type="ARBA" id="ARBA00022692"/>
    </source>
</evidence>
<evidence type="ECO:0000256" key="2">
    <source>
        <dbReference type="ARBA" id="ARBA00022475"/>
    </source>
</evidence>
<evidence type="ECO:0000256" key="5">
    <source>
        <dbReference type="ARBA" id="ARBA00023040"/>
    </source>
</evidence>
<evidence type="ECO:0000313" key="13">
    <source>
        <dbReference type="RefSeq" id="XP_030077529.1"/>
    </source>
</evidence>
<dbReference type="RefSeq" id="XP_030077529.1">
    <property type="nucleotide sequence ID" value="XM_030221669.1"/>
</dbReference>
<dbReference type="CDD" id="cd14978">
    <property type="entry name" value="7tmA_FMRFamide_R-like"/>
    <property type="match status" value="1"/>
</dbReference>
<keyword evidence="12" id="KW-1185">Reference proteome</keyword>
<dbReference type="GO" id="GO:0005886">
    <property type="term" value="C:plasma membrane"/>
    <property type="evidence" value="ECO:0007669"/>
    <property type="project" value="UniProtKB-SubCell"/>
</dbReference>
<feature type="transmembrane region" description="Helical" evidence="10">
    <location>
        <begin position="135"/>
        <end position="155"/>
    </location>
</feature>
<dbReference type="GO" id="GO:0004930">
    <property type="term" value="F:G protein-coupled receptor activity"/>
    <property type="evidence" value="ECO:0007669"/>
    <property type="project" value="UniProtKB-KW"/>
</dbReference>
<dbReference type="Proteomes" id="UP000515156">
    <property type="component" value="Chromosome 12"/>
</dbReference>
<dbReference type="PANTHER" id="PTHR46272">
    <property type="entry name" value="G_PROTEIN_RECEP_F1_2 DOMAIN-CONTAINING PROTEIN"/>
    <property type="match status" value="1"/>
</dbReference>
<keyword evidence="8 9" id="KW-0807">Transducer</keyword>
<dbReference type="PANTHER" id="PTHR46272:SF5">
    <property type="entry name" value="G-PROTEIN COUPLED RECEPTORS FAMILY 1 PROFILE DOMAIN-CONTAINING PROTEIN"/>
    <property type="match status" value="1"/>
</dbReference>
<evidence type="ECO:0000256" key="9">
    <source>
        <dbReference type="RuleBase" id="RU000688"/>
    </source>
</evidence>
<gene>
    <name evidence="13" type="primary">LOC115482103</name>
</gene>
<feature type="domain" description="G-protein coupled receptors family 1 profile" evidence="11">
    <location>
        <begin position="32"/>
        <end position="302"/>
    </location>
</feature>
<evidence type="ECO:0000256" key="1">
    <source>
        <dbReference type="ARBA" id="ARBA00004651"/>
    </source>
</evidence>
<dbReference type="PRINTS" id="PR00237">
    <property type="entry name" value="GPCRRHODOPSN"/>
</dbReference>
<dbReference type="OrthoDB" id="10040416at2759"/>
<dbReference type="InParanoid" id="A0A6P7ZV91"/>
<feature type="transmembrane region" description="Helical" evidence="10">
    <location>
        <begin position="53"/>
        <end position="79"/>
    </location>
</feature>
<evidence type="ECO:0000256" key="10">
    <source>
        <dbReference type="SAM" id="Phobius"/>
    </source>
</evidence>
<dbReference type="InterPro" id="IPR017452">
    <property type="entry name" value="GPCR_Rhodpsn_7TM"/>
</dbReference>
<dbReference type="PROSITE" id="PS00237">
    <property type="entry name" value="G_PROTEIN_RECEP_F1_1"/>
    <property type="match status" value="1"/>
</dbReference>
<dbReference type="InterPro" id="IPR052477">
    <property type="entry name" value="Orphan_GPCR1"/>
</dbReference>
<dbReference type="InterPro" id="IPR000276">
    <property type="entry name" value="GPCR_Rhodpsn"/>
</dbReference>
<keyword evidence="6 10" id="KW-0472">Membrane</keyword>
<proteinExistence type="inferred from homology"/>
<keyword evidence="3 9" id="KW-0812">Transmembrane</keyword>
<evidence type="ECO:0000256" key="7">
    <source>
        <dbReference type="ARBA" id="ARBA00023170"/>
    </source>
</evidence>
<dbReference type="Gene3D" id="1.20.1070.10">
    <property type="entry name" value="Rhodopsin 7-helix transmembrane proteins"/>
    <property type="match status" value="1"/>
</dbReference>
<sequence>MPDLGYGTNNNHWMVQVQKIFYPLLAAIGIPSNIATFLILWRKNCKLSASSRCYLMAISVADTLVLILIVVLEMILHYYTTESFWYRQPWCMIRDVFNYGAYNTSTWLVVGFTIERFIAITTVQLRTKLCTRRNALYVIASVFVCSHVCAIPYLWSNESLKDNSTGHYVCKYSSKVPSCFVEGLVWFQTTLVYIIPYIIIFLLNGLILRQICLSNKVHCERNNLQLQATRRFRSHKRKSVILLVTVSMTYAYLCTTRFVTQILIRTLHYGINRRDYLQGINVAADVGTMLDLTHCAVNMYLYACTQSHFREELVVCAKAVLYPWKSFEKPREYPLVISEI</sequence>
<keyword evidence="4 10" id="KW-1133">Transmembrane helix</keyword>
<dbReference type="Pfam" id="PF00001">
    <property type="entry name" value="7tm_1"/>
    <property type="match status" value="1"/>
</dbReference>